<comment type="caution">
    <text evidence="2">The sequence shown here is derived from an EMBL/GenBank/DDBJ whole genome shotgun (WGS) entry which is preliminary data.</text>
</comment>
<accession>A0ABT1WLQ6</accession>
<name>A0ABT1WLQ6_9LACT</name>
<reference evidence="2" key="3">
    <citation type="journal article" date="2023" name="Microbiol. Resour. Announc.">
        <title>Draft Genome Sequence of Granulicatella sp. Strain S8, Isolated from a Marine Fish, Seriola quinqueradiata.</title>
        <authorList>
            <person name="Lee M."/>
            <person name="Farooq A."/>
            <person name="Jeong J.B."/>
            <person name="Jung M.Y."/>
        </authorList>
    </citation>
    <scope>NUCLEOTIDE SEQUENCE</scope>
    <source>
        <strain evidence="2">S8</strain>
    </source>
</reference>
<dbReference type="Gene3D" id="3.90.1580.10">
    <property type="entry name" value="paralog of FGE (formylglycine-generating enzyme)"/>
    <property type="match status" value="1"/>
</dbReference>
<sequence length="284" mass="32265">MIDIKAGMFFMGDAFEEGYLLDKEGPQVPVLIPSFSMAETPVTNQEFATFIEETGYVTEAEQFGWSMVFHLLVEEKDRGHYYKNPEFPWWLMVPGAKWNQPEGPESTLAGRMNHPVVHVSRNDALAYCDWAGLRLPSEAEWEYAARAGSVTRYPWGQDLVEGGSYHANTWQGDFPNENSLADGYLGTAPVKEYEANAFGLYQMIGNVWEWCSNPAKMDLSDFTHTNGKVLWQKYKVFDQDVYAIRGGSFLCHHSYCNRYRVSARNKSVANSSSSNCGFRCVKDF</sequence>
<dbReference type="InterPro" id="IPR051043">
    <property type="entry name" value="Sulfatase_Mod_Factor_Kinase"/>
</dbReference>
<dbReference type="EMBL" id="JANHNZ010000002">
    <property type="protein sequence ID" value="MCQ9209442.1"/>
    <property type="molecule type" value="Genomic_DNA"/>
</dbReference>
<organism evidence="2 3">
    <name type="scientific">Granulicatella seriolae</name>
    <dbReference type="NCBI Taxonomy" id="2967226"/>
    <lineage>
        <taxon>Bacteria</taxon>
        <taxon>Bacillati</taxon>
        <taxon>Bacillota</taxon>
        <taxon>Bacilli</taxon>
        <taxon>Lactobacillales</taxon>
        <taxon>Carnobacteriaceae</taxon>
        <taxon>Granulicatella</taxon>
    </lineage>
</organism>
<evidence type="ECO:0000259" key="1">
    <source>
        <dbReference type="Pfam" id="PF03781"/>
    </source>
</evidence>
<dbReference type="InterPro" id="IPR042095">
    <property type="entry name" value="SUMF_sf"/>
</dbReference>
<feature type="domain" description="Sulfatase-modifying factor enzyme-like" evidence="1">
    <location>
        <begin position="1"/>
        <end position="282"/>
    </location>
</feature>
<protein>
    <submittedName>
        <fullName evidence="2">Formylglycine-generating enzyme family protein</fullName>
    </submittedName>
</protein>
<reference evidence="2" key="1">
    <citation type="submission" date="2022-07" db="EMBL/GenBank/DDBJ databases">
        <authorList>
            <person name="Jung M.-Y."/>
            <person name="Lee M."/>
        </authorList>
    </citation>
    <scope>NUCLEOTIDE SEQUENCE</scope>
    <source>
        <strain evidence="2">S8</strain>
    </source>
</reference>
<proteinExistence type="predicted"/>
<dbReference type="SUPFAM" id="SSF56436">
    <property type="entry name" value="C-type lectin-like"/>
    <property type="match status" value="1"/>
</dbReference>
<dbReference type="Proteomes" id="UP001059480">
    <property type="component" value="Unassembled WGS sequence"/>
</dbReference>
<reference evidence="2" key="2">
    <citation type="journal article" date="2023" name="Curr. Microbiol.">
        <title>Granulicatella seriolae sp. nov., a Novel Facultative Anaerobe Isolated from Yellowtail Marine Fish.</title>
        <authorList>
            <person name="Lee M."/>
            <person name="Choi Y.J."/>
            <person name="Farooq A."/>
            <person name="Jeong J.B."/>
            <person name="Jung M.Y."/>
        </authorList>
    </citation>
    <scope>NUCLEOTIDE SEQUENCE</scope>
    <source>
        <strain evidence="2">S8</strain>
    </source>
</reference>
<dbReference type="InterPro" id="IPR016187">
    <property type="entry name" value="CTDL_fold"/>
</dbReference>
<dbReference type="InterPro" id="IPR005532">
    <property type="entry name" value="SUMF_dom"/>
</dbReference>
<dbReference type="RefSeq" id="WP_256944558.1">
    <property type="nucleotide sequence ID" value="NZ_JANHNZ010000002.1"/>
</dbReference>
<dbReference type="PANTHER" id="PTHR23150">
    <property type="entry name" value="SULFATASE MODIFYING FACTOR 1, 2"/>
    <property type="match status" value="1"/>
</dbReference>
<dbReference type="Pfam" id="PF03781">
    <property type="entry name" value="FGE-sulfatase"/>
    <property type="match status" value="1"/>
</dbReference>
<evidence type="ECO:0000313" key="2">
    <source>
        <dbReference type="EMBL" id="MCQ9209442.1"/>
    </source>
</evidence>
<evidence type="ECO:0000313" key="3">
    <source>
        <dbReference type="Proteomes" id="UP001059480"/>
    </source>
</evidence>
<dbReference type="PANTHER" id="PTHR23150:SF19">
    <property type="entry name" value="FORMYLGLYCINE-GENERATING ENZYME"/>
    <property type="match status" value="1"/>
</dbReference>
<gene>
    <name evidence="2" type="ORF">NPA36_02655</name>
</gene>
<keyword evidence="3" id="KW-1185">Reference proteome</keyword>